<dbReference type="EMBL" id="LOMO01000001">
    <property type="protein sequence ID" value="KXY51292.1"/>
    <property type="molecule type" value="Genomic_DNA"/>
</dbReference>
<dbReference type="Proteomes" id="UP000075476">
    <property type="component" value="Unassembled WGS sequence"/>
</dbReference>
<reference evidence="1 3" key="1">
    <citation type="submission" date="2015-12" db="EMBL/GenBank/DDBJ databases">
        <title>Bacillus cereus Group isolate.</title>
        <authorList>
            <person name="Kovac J."/>
        </authorList>
    </citation>
    <scope>NUCLEOTIDE SEQUENCE [LARGE SCALE GENOMIC DNA]</scope>
    <source>
        <strain evidence="1 3">FSL K6-0073</strain>
    </source>
</reference>
<dbReference type="RefSeq" id="WP_061662628.1">
    <property type="nucleotide sequence ID" value="NZ_LOMO01000001.1"/>
</dbReference>
<protein>
    <submittedName>
        <fullName evidence="2">Uncharacterized protein</fullName>
    </submittedName>
</protein>
<gene>
    <name evidence="1" type="ORF">AT268_32945</name>
    <name evidence="2" type="ORF">CN357_03215</name>
</gene>
<sequence>MTSLIGWLTPNATLVPCEYGGHQYFAREVLDEKHWKEDKYKKMGELREFHMPDDEYLKRFKNYIPISRGFVGFLIDENHTYQITQAQIKWFKENYDNLDERQREDVDILFEDKELWPSWS</sequence>
<dbReference type="AlphaFoldDB" id="A0A9X6ZHL1"/>
<name>A0A9X6ZHL1_BACCE</name>
<proteinExistence type="predicted"/>
<evidence type="ECO:0000313" key="2">
    <source>
        <dbReference type="EMBL" id="PFF51720.1"/>
    </source>
</evidence>
<organism evidence="2 4">
    <name type="scientific">Bacillus cereus</name>
    <dbReference type="NCBI Taxonomy" id="1396"/>
    <lineage>
        <taxon>Bacteria</taxon>
        <taxon>Bacillati</taxon>
        <taxon>Bacillota</taxon>
        <taxon>Bacilli</taxon>
        <taxon>Bacillales</taxon>
        <taxon>Bacillaceae</taxon>
        <taxon>Bacillus</taxon>
        <taxon>Bacillus cereus group</taxon>
    </lineage>
</organism>
<evidence type="ECO:0000313" key="3">
    <source>
        <dbReference type="Proteomes" id="UP000075476"/>
    </source>
</evidence>
<dbReference type="EMBL" id="NTSO01000002">
    <property type="protein sequence ID" value="PFF51720.1"/>
    <property type="molecule type" value="Genomic_DNA"/>
</dbReference>
<evidence type="ECO:0000313" key="1">
    <source>
        <dbReference type="EMBL" id="KXY51292.1"/>
    </source>
</evidence>
<dbReference type="Proteomes" id="UP000220210">
    <property type="component" value="Unassembled WGS sequence"/>
</dbReference>
<reference evidence="2 4" key="2">
    <citation type="submission" date="2017-09" db="EMBL/GenBank/DDBJ databases">
        <title>Large-scale bioinformatics analysis of Bacillus genomes uncovers conserved roles of natural products in bacterial physiology.</title>
        <authorList>
            <consortium name="Agbiome Team Llc"/>
            <person name="Bleich R.M."/>
            <person name="Kirk G.J."/>
            <person name="Santa Maria K.C."/>
            <person name="Allen S.E."/>
            <person name="Farag S."/>
            <person name="Shank E.A."/>
            <person name="Bowers A."/>
        </authorList>
    </citation>
    <scope>NUCLEOTIDE SEQUENCE [LARGE SCALE GENOMIC DNA]</scope>
    <source>
        <strain evidence="2 4">AFS020204</strain>
    </source>
</reference>
<comment type="caution">
    <text evidence="2">The sequence shown here is derived from an EMBL/GenBank/DDBJ whole genome shotgun (WGS) entry which is preliminary data.</text>
</comment>
<evidence type="ECO:0000313" key="4">
    <source>
        <dbReference type="Proteomes" id="UP000220210"/>
    </source>
</evidence>
<accession>A0A9X6ZHL1</accession>